<reference evidence="1 2" key="1">
    <citation type="submission" date="2017-07" db="EMBL/GenBank/DDBJ databases">
        <title>Fictibacillus sp. nov. GDSW-R2A3 Genome sequencing and assembly.</title>
        <authorList>
            <person name="Mayilraj S."/>
        </authorList>
    </citation>
    <scope>NUCLEOTIDE SEQUENCE [LARGE SCALE GENOMIC DNA]</scope>
    <source>
        <strain evidence="1 2">GDSW-R2A3</strain>
    </source>
</reference>
<dbReference type="Gene3D" id="3.30.110.170">
    <property type="entry name" value="Protein of unknown function (DUF541), domain 1"/>
    <property type="match status" value="1"/>
</dbReference>
<dbReference type="Pfam" id="PF04402">
    <property type="entry name" value="SIMPL"/>
    <property type="match status" value="1"/>
</dbReference>
<dbReference type="Gene3D" id="3.30.70.2970">
    <property type="entry name" value="Protein of unknown function (DUF541), domain 2"/>
    <property type="match status" value="1"/>
</dbReference>
<dbReference type="PANTHER" id="PTHR34387">
    <property type="entry name" value="SLR1258 PROTEIN"/>
    <property type="match status" value="1"/>
</dbReference>
<accession>A0A235F792</accession>
<proteinExistence type="predicted"/>
<keyword evidence="2" id="KW-1185">Reference proteome</keyword>
<dbReference type="PANTHER" id="PTHR34387:SF1">
    <property type="entry name" value="PERIPLASMIC IMMUNOGENIC PROTEIN"/>
    <property type="match status" value="1"/>
</dbReference>
<evidence type="ECO:0000313" key="2">
    <source>
        <dbReference type="Proteomes" id="UP000215059"/>
    </source>
</evidence>
<name>A0A235F792_9BACL</name>
<sequence>MMTLFYERGRTMYNQQQQQPYLYQGLSQPIVQRNTNTLLVTGEGTLTVVPDQAIVTLGVITENIQLSTAQKENNDKTSAVIQSLLAMGVKNEDIQTTSYRIEPQYNYEDGKQIFRGYQVSHQLKVTIRDIAKTGQIIDRAVASGANSVTSIEFSISSINAYYNQALALAIQNAQLKALTIAKELKVTLNPIPFHIKEQSKAVPPQPIPFQAAEMAQKAAVPVQPGETKITAAADVSFIYY</sequence>
<protein>
    <recommendedName>
        <fullName evidence="3">SIMPL domain-containing protein</fullName>
    </recommendedName>
</protein>
<dbReference type="AlphaFoldDB" id="A0A235F792"/>
<dbReference type="InterPro" id="IPR052022">
    <property type="entry name" value="26kDa_periplasmic_antigen"/>
</dbReference>
<comment type="caution">
    <text evidence="1">The sequence shown here is derived from an EMBL/GenBank/DDBJ whole genome shotgun (WGS) entry which is preliminary data.</text>
</comment>
<evidence type="ECO:0008006" key="3">
    <source>
        <dbReference type="Google" id="ProtNLM"/>
    </source>
</evidence>
<dbReference type="OrthoDB" id="9785192at2"/>
<organism evidence="1 2">
    <name type="scientific">Fictibacillus aquaticus</name>
    <dbReference type="NCBI Taxonomy" id="2021314"/>
    <lineage>
        <taxon>Bacteria</taxon>
        <taxon>Bacillati</taxon>
        <taxon>Bacillota</taxon>
        <taxon>Bacilli</taxon>
        <taxon>Bacillales</taxon>
        <taxon>Fictibacillaceae</taxon>
        <taxon>Fictibacillus</taxon>
    </lineage>
</organism>
<dbReference type="Proteomes" id="UP000215059">
    <property type="component" value="Unassembled WGS sequence"/>
</dbReference>
<evidence type="ECO:0000313" key="1">
    <source>
        <dbReference type="EMBL" id="OYD56555.1"/>
    </source>
</evidence>
<gene>
    <name evidence="1" type="ORF">CGZ90_16210</name>
</gene>
<dbReference type="InterPro" id="IPR007497">
    <property type="entry name" value="SIMPL/DUF541"/>
</dbReference>
<dbReference type="EMBL" id="NOII01000011">
    <property type="protein sequence ID" value="OYD56555.1"/>
    <property type="molecule type" value="Genomic_DNA"/>
</dbReference>
<dbReference type="GO" id="GO:0006974">
    <property type="term" value="P:DNA damage response"/>
    <property type="evidence" value="ECO:0007669"/>
    <property type="project" value="TreeGrafter"/>
</dbReference>